<accession>F3ZVX3</accession>
<keyword evidence="8" id="KW-1185">Reference proteome</keyword>
<feature type="domain" description="ABC transmembrane type-1" evidence="6">
    <location>
        <begin position="90"/>
        <end position="306"/>
    </location>
</feature>
<evidence type="ECO:0000256" key="1">
    <source>
        <dbReference type="ARBA" id="ARBA00004141"/>
    </source>
</evidence>
<dbReference type="GO" id="GO:0005886">
    <property type="term" value="C:plasma membrane"/>
    <property type="evidence" value="ECO:0007669"/>
    <property type="project" value="UniProtKB-SubCell"/>
</dbReference>
<dbReference type="Proteomes" id="UP000008457">
    <property type="component" value="Chromosome"/>
</dbReference>
<dbReference type="STRING" id="697281.Mahau_0124"/>
<dbReference type="PANTHER" id="PTHR43496:SF1">
    <property type="entry name" value="POLYGALACTURONAN_RHAMNOGALACTURONAN TRANSPORT SYSTEM PERMEASE PROTEIN YTEP"/>
    <property type="match status" value="1"/>
</dbReference>
<reference evidence="7 8" key="2">
    <citation type="journal article" date="2011" name="Stand. Genomic Sci.">
        <title>Complete genome sequence of Mahella australiensis type strain (50-1 BON).</title>
        <authorList>
            <person name="Sikorski J."/>
            <person name="Teshima H."/>
            <person name="Nolan M."/>
            <person name="Lucas S."/>
            <person name="Hammon N."/>
            <person name="Deshpande S."/>
            <person name="Cheng J.F."/>
            <person name="Pitluck S."/>
            <person name="Liolios K."/>
            <person name="Pagani I."/>
            <person name="Ivanova N."/>
            <person name="Huntemann M."/>
            <person name="Mavromatis K."/>
            <person name="Ovchinikova G."/>
            <person name="Pati A."/>
            <person name="Tapia R."/>
            <person name="Han C."/>
            <person name="Goodwin L."/>
            <person name="Chen A."/>
            <person name="Palaniappan K."/>
            <person name="Land M."/>
            <person name="Hauser L."/>
            <person name="Ngatchou-Djao O.D."/>
            <person name="Rohde M."/>
            <person name="Pukall R."/>
            <person name="Spring S."/>
            <person name="Abt B."/>
            <person name="Goker M."/>
            <person name="Detter J.C."/>
            <person name="Woyke T."/>
            <person name="Bristow J."/>
            <person name="Markowitz V."/>
            <person name="Hugenholtz P."/>
            <person name="Eisen J.A."/>
            <person name="Kyrpides N.C."/>
            <person name="Klenk H.P."/>
            <person name="Lapidus A."/>
        </authorList>
    </citation>
    <scope>NUCLEOTIDE SEQUENCE [LARGE SCALE GENOMIC DNA]</scope>
    <source>
        <strain evidence="8">DSM 15567 / CIP 107919 / 50-1 BON</strain>
    </source>
</reference>
<dbReference type="RefSeq" id="WP_013779781.1">
    <property type="nucleotide sequence ID" value="NC_015520.1"/>
</dbReference>
<keyword evidence="5" id="KW-0813">Transport</keyword>
<dbReference type="GO" id="GO:0055085">
    <property type="term" value="P:transmembrane transport"/>
    <property type="evidence" value="ECO:0007669"/>
    <property type="project" value="InterPro"/>
</dbReference>
<evidence type="ECO:0000256" key="5">
    <source>
        <dbReference type="RuleBase" id="RU363032"/>
    </source>
</evidence>
<dbReference type="InterPro" id="IPR000515">
    <property type="entry name" value="MetI-like"/>
</dbReference>
<dbReference type="OrthoDB" id="384651at2"/>
<evidence type="ECO:0000313" key="8">
    <source>
        <dbReference type="Proteomes" id="UP000008457"/>
    </source>
</evidence>
<evidence type="ECO:0000259" key="6">
    <source>
        <dbReference type="PROSITE" id="PS50928"/>
    </source>
</evidence>
<evidence type="ECO:0000256" key="3">
    <source>
        <dbReference type="ARBA" id="ARBA00022989"/>
    </source>
</evidence>
<feature type="transmembrane region" description="Helical" evidence="5">
    <location>
        <begin position="94"/>
        <end position="115"/>
    </location>
</feature>
<dbReference type="HOGENOM" id="CLU_016047_0_1_9"/>
<feature type="transmembrane region" description="Helical" evidence="5">
    <location>
        <begin position="285"/>
        <end position="306"/>
    </location>
</feature>
<dbReference type="PROSITE" id="PS50928">
    <property type="entry name" value="ABC_TM1"/>
    <property type="match status" value="1"/>
</dbReference>
<organism evidence="7 8">
    <name type="scientific">Mahella australiensis (strain DSM 15567 / CIP 107919 / 50-1 BON)</name>
    <dbReference type="NCBI Taxonomy" id="697281"/>
    <lineage>
        <taxon>Bacteria</taxon>
        <taxon>Bacillati</taxon>
        <taxon>Bacillota</taxon>
        <taxon>Clostridia</taxon>
        <taxon>Thermoanaerobacterales</taxon>
        <taxon>Thermoanaerobacterales Family IV. Incertae Sedis</taxon>
        <taxon>Mahella</taxon>
    </lineage>
</organism>
<dbReference type="CDD" id="cd06261">
    <property type="entry name" value="TM_PBP2"/>
    <property type="match status" value="1"/>
</dbReference>
<dbReference type="eggNOG" id="COG4209">
    <property type="taxonomic scope" value="Bacteria"/>
</dbReference>
<dbReference type="KEGG" id="mas:Mahau_0124"/>
<sequence length="319" mass="36182">MKSTGVDTSMPINRNLKRKNIWSIISQQKYLIMMCLPFVIWVIIFAYVPLWGWTMAFQDYKPGLSFSQQQWVGFKYFVELFQDNYFYLVLRNTLAMSLLGLAFGFTLPIVLALLLNEIKNDLFKRTIQTVSYLPHFVSWVVVASLVTEMLSGSGTINNILLALGIIDKPIQFMAQPQYFWWIVTGADIWKELGWNSIIFLAAISSINPELYEAATVDGAGRFGKMWHITLPGIMPTVMVILVMTIGNLINIGFEKQMLLRNPLVKEYADVIDLYILDFGIGSARYALGTAAGMFKSVVCVTLLFIANTFSKKFADIRVV</sequence>
<comment type="similarity">
    <text evidence="5">Belongs to the binding-protein-dependent transport system permease family.</text>
</comment>
<dbReference type="EMBL" id="CP002360">
    <property type="protein sequence ID" value="AEE95347.1"/>
    <property type="molecule type" value="Genomic_DNA"/>
</dbReference>
<keyword evidence="2 5" id="KW-0812">Transmembrane</keyword>
<protein>
    <submittedName>
        <fullName evidence="7">Carbohydrate ABC transporter membrane protein 1, CUT1 family</fullName>
    </submittedName>
</protein>
<proteinExistence type="inferred from homology"/>
<feature type="transmembrane region" description="Helical" evidence="5">
    <location>
        <begin position="230"/>
        <end position="253"/>
    </location>
</feature>
<dbReference type="AlphaFoldDB" id="F3ZVX3"/>
<keyword evidence="3 5" id="KW-1133">Transmembrane helix</keyword>
<keyword evidence="4 5" id="KW-0472">Membrane</keyword>
<evidence type="ECO:0000256" key="2">
    <source>
        <dbReference type="ARBA" id="ARBA00022692"/>
    </source>
</evidence>
<dbReference type="SUPFAM" id="SSF161098">
    <property type="entry name" value="MetI-like"/>
    <property type="match status" value="1"/>
</dbReference>
<evidence type="ECO:0000256" key="4">
    <source>
        <dbReference type="ARBA" id="ARBA00023136"/>
    </source>
</evidence>
<feature type="transmembrane region" description="Helical" evidence="5">
    <location>
        <begin position="30"/>
        <end position="50"/>
    </location>
</feature>
<evidence type="ECO:0000313" key="7">
    <source>
        <dbReference type="EMBL" id="AEE95347.1"/>
    </source>
</evidence>
<reference evidence="8" key="1">
    <citation type="submission" date="2010-11" db="EMBL/GenBank/DDBJ databases">
        <title>The complete genome of Mahella australiensis DSM 15567.</title>
        <authorList>
            <consortium name="US DOE Joint Genome Institute (JGI-PGF)"/>
            <person name="Lucas S."/>
            <person name="Copeland A."/>
            <person name="Lapidus A."/>
            <person name="Bruce D."/>
            <person name="Goodwin L."/>
            <person name="Pitluck S."/>
            <person name="Kyrpides N."/>
            <person name="Mavromatis K."/>
            <person name="Pagani I."/>
            <person name="Ivanova N."/>
            <person name="Teshima H."/>
            <person name="Brettin T."/>
            <person name="Detter J.C."/>
            <person name="Han C."/>
            <person name="Tapia R."/>
            <person name="Land M."/>
            <person name="Hauser L."/>
            <person name="Markowitz V."/>
            <person name="Cheng J.-F."/>
            <person name="Hugenholtz P."/>
            <person name="Woyke T."/>
            <person name="Wu D."/>
            <person name="Spring S."/>
            <person name="Pukall R."/>
            <person name="Steenblock K."/>
            <person name="Schneider S."/>
            <person name="Klenk H.-P."/>
            <person name="Eisen J.A."/>
        </authorList>
    </citation>
    <scope>NUCLEOTIDE SEQUENCE [LARGE SCALE GENOMIC DNA]</scope>
    <source>
        <strain evidence="8">DSM 15567 / CIP 107919 / 50-1 BON</strain>
    </source>
</reference>
<dbReference type="Gene3D" id="1.10.3720.10">
    <property type="entry name" value="MetI-like"/>
    <property type="match status" value="1"/>
</dbReference>
<comment type="subcellular location">
    <subcellularLocation>
        <location evidence="5">Cell membrane</location>
        <topology evidence="5">Multi-pass membrane protein</topology>
    </subcellularLocation>
    <subcellularLocation>
        <location evidence="1">Membrane</location>
        <topology evidence="1">Multi-pass membrane protein</topology>
    </subcellularLocation>
</comment>
<name>F3ZVX3_MAHA5</name>
<gene>
    <name evidence="7" type="ordered locus">Mahau_0124</name>
</gene>
<dbReference type="Pfam" id="PF00528">
    <property type="entry name" value="BPD_transp_1"/>
    <property type="match status" value="1"/>
</dbReference>
<dbReference type="PANTHER" id="PTHR43496">
    <property type="entry name" value="PROTEIN LPLB"/>
    <property type="match status" value="1"/>
</dbReference>
<dbReference type="InterPro" id="IPR035906">
    <property type="entry name" value="MetI-like_sf"/>
</dbReference>